<feature type="domain" description="4Fe-4S ferredoxin-type" evidence="9">
    <location>
        <begin position="343"/>
        <end position="372"/>
    </location>
</feature>
<dbReference type="InterPro" id="IPR051684">
    <property type="entry name" value="Electron_Trans/Redox"/>
</dbReference>
<organism evidence="10 11">
    <name type="scientific">Melioribacter roseus (strain DSM 23840 / JCM 17771 / VKM B-2668 / P3M-2)</name>
    <dbReference type="NCBI Taxonomy" id="1191523"/>
    <lineage>
        <taxon>Bacteria</taxon>
        <taxon>Pseudomonadati</taxon>
        <taxon>Ignavibacteriota</taxon>
        <taxon>Ignavibacteria</taxon>
        <taxon>Ignavibacteriales</taxon>
        <taxon>Melioribacteraceae</taxon>
        <taxon>Melioribacter</taxon>
    </lineage>
</organism>
<name>I6Z6V1_MELRP</name>
<accession>I6Z6V1</accession>
<keyword evidence="1" id="KW-0813">Transport</keyword>
<dbReference type="GO" id="GO:0005886">
    <property type="term" value="C:plasma membrane"/>
    <property type="evidence" value="ECO:0007669"/>
    <property type="project" value="TreeGrafter"/>
</dbReference>
<keyword evidence="3" id="KW-0479">Metal-binding</keyword>
<keyword evidence="11" id="KW-1185">Reference proteome</keyword>
<evidence type="ECO:0000313" key="11">
    <source>
        <dbReference type="Proteomes" id="UP000009011"/>
    </source>
</evidence>
<dbReference type="Proteomes" id="UP000009011">
    <property type="component" value="Chromosome"/>
</dbReference>
<dbReference type="EMBL" id="CP003557">
    <property type="protein sequence ID" value="AFN74885.1"/>
    <property type="molecule type" value="Genomic_DNA"/>
</dbReference>
<keyword evidence="8" id="KW-0472">Membrane</keyword>
<evidence type="ECO:0000256" key="7">
    <source>
        <dbReference type="SAM" id="MobiDB-lite"/>
    </source>
</evidence>
<feature type="transmembrane region" description="Helical" evidence="8">
    <location>
        <begin position="147"/>
        <end position="167"/>
    </location>
</feature>
<evidence type="ECO:0000256" key="5">
    <source>
        <dbReference type="ARBA" id="ARBA00023004"/>
    </source>
</evidence>
<dbReference type="RefSeq" id="WP_014856319.1">
    <property type="nucleotide sequence ID" value="NC_018178.1"/>
</dbReference>
<protein>
    <submittedName>
        <fullName evidence="10">Ferredoxin-type protein</fullName>
    </submittedName>
</protein>
<reference evidence="10 11" key="1">
    <citation type="journal article" date="2013" name="PLoS ONE">
        <title>Genomic analysis of Melioribacter roseus, facultatively anaerobic organotrophic bacterium representing a novel deep lineage within Bacteriodetes/Chlorobi group.</title>
        <authorList>
            <person name="Kadnikov V.V."/>
            <person name="Mardanov A.V."/>
            <person name="Podosokorskaya O.A."/>
            <person name="Gavrilov S.N."/>
            <person name="Kublanov I.V."/>
            <person name="Beletsky A.V."/>
            <person name="Bonch-Osmolovskaya E.A."/>
            <person name="Ravin N.V."/>
        </authorList>
    </citation>
    <scope>NUCLEOTIDE SEQUENCE [LARGE SCALE GENOMIC DNA]</scope>
    <source>
        <strain evidence="11">JCM 17771 / P3M-2</strain>
    </source>
</reference>
<dbReference type="Pfam" id="PF12801">
    <property type="entry name" value="Fer4_5"/>
    <property type="match status" value="2"/>
</dbReference>
<dbReference type="GO" id="GO:0051539">
    <property type="term" value="F:4 iron, 4 sulfur cluster binding"/>
    <property type="evidence" value="ECO:0007669"/>
    <property type="project" value="UniProtKB-KW"/>
</dbReference>
<dbReference type="GO" id="GO:0046872">
    <property type="term" value="F:metal ion binding"/>
    <property type="evidence" value="ECO:0007669"/>
    <property type="project" value="UniProtKB-KW"/>
</dbReference>
<evidence type="ECO:0000256" key="2">
    <source>
        <dbReference type="ARBA" id="ARBA00022485"/>
    </source>
</evidence>
<dbReference type="SUPFAM" id="SSF54862">
    <property type="entry name" value="4Fe-4S ferredoxins"/>
    <property type="match status" value="2"/>
</dbReference>
<feature type="transmembrane region" description="Helical" evidence="8">
    <location>
        <begin position="114"/>
        <end position="135"/>
    </location>
</feature>
<feature type="domain" description="4Fe-4S ferredoxin-type" evidence="9">
    <location>
        <begin position="461"/>
        <end position="493"/>
    </location>
</feature>
<feature type="domain" description="4Fe-4S ferredoxin-type" evidence="9">
    <location>
        <begin position="226"/>
        <end position="251"/>
    </location>
</feature>
<dbReference type="PANTHER" id="PTHR30176:SF3">
    <property type="entry name" value="FERREDOXIN-TYPE PROTEIN NAPH"/>
    <property type="match status" value="1"/>
</dbReference>
<feature type="domain" description="4Fe-4S ferredoxin-type" evidence="9">
    <location>
        <begin position="380"/>
        <end position="413"/>
    </location>
</feature>
<evidence type="ECO:0000259" key="9">
    <source>
        <dbReference type="PROSITE" id="PS51379"/>
    </source>
</evidence>
<proteinExistence type="predicted"/>
<dbReference type="PROSITE" id="PS00198">
    <property type="entry name" value="4FE4S_FER_1"/>
    <property type="match status" value="3"/>
</dbReference>
<dbReference type="eggNOG" id="COG0437">
    <property type="taxonomic scope" value="Bacteria"/>
</dbReference>
<feature type="compositionally biased region" description="Basic and acidic residues" evidence="7">
    <location>
        <begin position="503"/>
        <end position="512"/>
    </location>
</feature>
<evidence type="ECO:0000256" key="3">
    <source>
        <dbReference type="ARBA" id="ARBA00022723"/>
    </source>
</evidence>
<dbReference type="Pfam" id="PF13187">
    <property type="entry name" value="Fer4_9"/>
    <property type="match status" value="1"/>
</dbReference>
<dbReference type="KEGG" id="mro:MROS_1651"/>
<keyword evidence="2" id="KW-0004">4Fe-4S</keyword>
<dbReference type="AlphaFoldDB" id="I6Z6V1"/>
<gene>
    <name evidence="10" type="ordered locus">MROS_1651</name>
</gene>
<feature type="transmembrane region" description="Helical" evidence="8">
    <location>
        <begin position="179"/>
        <end position="199"/>
    </location>
</feature>
<keyword evidence="5" id="KW-0408">Iron</keyword>
<evidence type="ECO:0000256" key="8">
    <source>
        <dbReference type="SAM" id="Phobius"/>
    </source>
</evidence>
<sequence length="520" mass="57747">MGTGLLKKIRIVLAILFFIPVTYILIDFTNSVSSHLFNTILFFQFVPSLLKSILLFSFTSAGFIIIILLTVLFGRIYCSTICPLGILQDIINYIAKKKRKRKLSFIKPNKIVKITLTAIPFLLVIAGAATGFLVLDPYSIYGRIAGNFLRPAAIFINNLVSSLLSYFDVYSVYPAEIKAFNAIPFLVAFLYLVFIAYLAFTKGRHYCNLICPVGTLLGLMSRYSFFKIRIKNEDCLSCGLCERDCKGNCIDSENKKVEHENCVMCFNCISACPTKGIVYSTGYSSKSNKTETDEGKRNFIIKSAVYFSSLTFLGQKLQKKIVVAKPSTVPVFRKYAVSPPGSKSLERFNNSCTACHLCISACPTQVLQPSFLEYGLNGMLQPRLDNNAGFCNFDCVTCGEVCPTGAIMPLTVEEKKLTQLGVAKFIEDNCVVKTQNTDCGACAEHCPTKAVHMIPYKNNLFIPEVREDYCIGCGACEHACPVKPYKAIYVEGNAVHKTAKINPESEDKHQEIDTGAEFPF</sequence>
<dbReference type="Gene3D" id="3.30.70.20">
    <property type="match status" value="3"/>
</dbReference>
<feature type="transmembrane region" description="Helical" evidence="8">
    <location>
        <begin position="12"/>
        <end position="29"/>
    </location>
</feature>
<feature type="domain" description="4Fe-4S ferredoxin-type" evidence="9">
    <location>
        <begin position="253"/>
        <end position="282"/>
    </location>
</feature>
<dbReference type="eggNOG" id="COG0348">
    <property type="taxonomic scope" value="Bacteria"/>
</dbReference>
<evidence type="ECO:0000256" key="1">
    <source>
        <dbReference type="ARBA" id="ARBA00022448"/>
    </source>
</evidence>
<dbReference type="PANTHER" id="PTHR30176">
    <property type="entry name" value="FERREDOXIN-TYPE PROTEIN NAPH"/>
    <property type="match status" value="1"/>
</dbReference>
<keyword evidence="6" id="KW-0411">Iron-sulfur</keyword>
<feature type="region of interest" description="Disordered" evidence="7">
    <location>
        <begin position="501"/>
        <end position="520"/>
    </location>
</feature>
<dbReference type="PROSITE" id="PS51379">
    <property type="entry name" value="4FE4S_FER_2"/>
    <property type="match status" value="6"/>
</dbReference>
<dbReference type="STRING" id="1191523.MROS_1651"/>
<keyword evidence="4" id="KW-0249">Electron transport</keyword>
<dbReference type="InterPro" id="IPR017900">
    <property type="entry name" value="4Fe4S_Fe_S_CS"/>
</dbReference>
<evidence type="ECO:0000256" key="4">
    <source>
        <dbReference type="ARBA" id="ARBA00022982"/>
    </source>
</evidence>
<keyword evidence="8" id="KW-1133">Transmembrane helix</keyword>
<evidence type="ECO:0000313" key="10">
    <source>
        <dbReference type="EMBL" id="AFN74885.1"/>
    </source>
</evidence>
<evidence type="ECO:0000256" key="6">
    <source>
        <dbReference type="ARBA" id="ARBA00023014"/>
    </source>
</evidence>
<dbReference type="CDD" id="cd16373">
    <property type="entry name" value="DMSOR_beta_like"/>
    <property type="match status" value="1"/>
</dbReference>
<dbReference type="HOGENOM" id="CLU_024045_0_0_10"/>
<feature type="transmembrane region" description="Helical" evidence="8">
    <location>
        <begin position="49"/>
        <end position="69"/>
    </location>
</feature>
<keyword evidence="8" id="KW-0812">Transmembrane</keyword>
<feature type="domain" description="4Fe-4S ferredoxin-type" evidence="9">
    <location>
        <begin position="427"/>
        <end position="456"/>
    </location>
</feature>
<dbReference type="Pfam" id="PF12838">
    <property type="entry name" value="Fer4_7"/>
    <property type="match status" value="1"/>
</dbReference>
<dbReference type="InterPro" id="IPR017896">
    <property type="entry name" value="4Fe4S_Fe-S-bd"/>
</dbReference>
<dbReference type="OrthoDB" id="9810688at2"/>